<keyword evidence="2" id="KW-1133">Transmembrane helix</keyword>
<keyword evidence="2" id="KW-0812">Transmembrane</keyword>
<dbReference type="EMBL" id="JBHUCP010000033">
    <property type="protein sequence ID" value="MFD1534265.1"/>
    <property type="molecule type" value="Genomic_DNA"/>
</dbReference>
<evidence type="ECO:0000313" key="3">
    <source>
        <dbReference type="EMBL" id="MFD1534265.1"/>
    </source>
</evidence>
<accession>A0ABW4FUT0</accession>
<feature type="transmembrane region" description="Helical" evidence="2">
    <location>
        <begin position="95"/>
        <end position="116"/>
    </location>
</feature>
<evidence type="ECO:0000256" key="2">
    <source>
        <dbReference type="SAM" id="Phobius"/>
    </source>
</evidence>
<feature type="transmembrane region" description="Helical" evidence="2">
    <location>
        <begin position="122"/>
        <end position="145"/>
    </location>
</feature>
<feature type="region of interest" description="Disordered" evidence="1">
    <location>
        <begin position="1"/>
        <end position="70"/>
    </location>
</feature>
<keyword evidence="2" id="KW-0472">Membrane</keyword>
<protein>
    <submittedName>
        <fullName evidence="3">DUF4282 domain-containing protein</fullName>
    </submittedName>
</protein>
<name>A0ABW4FUT0_9PSEU</name>
<sequence>MTNDPGNPGDQPHPVQGWQGGPQQPPPYPGSFGQEPPPGWGSYPPPGPPGPPPGPAGFGGGPPMGPGPQGEAKGFFGALFDFSFDSFATPAVVKVLYIIGMVLLGLFYVVIVISGFLQNAAFGLLALIGGAIAVLFYLTLFRITLEFYYAVVRMSEDIHHRR</sequence>
<dbReference type="InterPro" id="IPR025557">
    <property type="entry name" value="DUF4282"/>
</dbReference>
<dbReference type="RefSeq" id="WP_343984746.1">
    <property type="nucleotide sequence ID" value="NZ_BAAAJG010000025.1"/>
</dbReference>
<keyword evidence="4" id="KW-1185">Reference proteome</keyword>
<evidence type="ECO:0000313" key="4">
    <source>
        <dbReference type="Proteomes" id="UP001597145"/>
    </source>
</evidence>
<feature type="compositionally biased region" description="Pro residues" evidence="1">
    <location>
        <begin position="23"/>
        <end position="55"/>
    </location>
</feature>
<dbReference type="Proteomes" id="UP001597145">
    <property type="component" value="Unassembled WGS sequence"/>
</dbReference>
<evidence type="ECO:0000256" key="1">
    <source>
        <dbReference type="SAM" id="MobiDB-lite"/>
    </source>
</evidence>
<organism evidence="3 4">
    <name type="scientific">Pseudonocardia aurantiaca</name>
    <dbReference type="NCBI Taxonomy" id="75290"/>
    <lineage>
        <taxon>Bacteria</taxon>
        <taxon>Bacillati</taxon>
        <taxon>Actinomycetota</taxon>
        <taxon>Actinomycetes</taxon>
        <taxon>Pseudonocardiales</taxon>
        <taxon>Pseudonocardiaceae</taxon>
        <taxon>Pseudonocardia</taxon>
    </lineage>
</organism>
<proteinExistence type="predicted"/>
<reference evidence="4" key="1">
    <citation type="journal article" date="2019" name="Int. J. Syst. Evol. Microbiol.">
        <title>The Global Catalogue of Microorganisms (GCM) 10K type strain sequencing project: providing services to taxonomists for standard genome sequencing and annotation.</title>
        <authorList>
            <consortium name="The Broad Institute Genomics Platform"/>
            <consortium name="The Broad Institute Genome Sequencing Center for Infectious Disease"/>
            <person name="Wu L."/>
            <person name="Ma J."/>
        </authorList>
    </citation>
    <scope>NUCLEOTIDE SEQUENCE [LARGE SCALE GENOMIC DNA]</scope>
    <source>
        <strain evidence="4">JCM 12165</strain>
    </source>
</reference>
<comment type="caution">
    <text evidence="3">The sequence shown here is derived from an EMBL/GenBank/DDBJ whole genome shotgun (WGS) entry which is preliminary data.</text>
</comment>
<dbReference type="Pfam" id="PF14110">
    <property type="entry name" value="DUF4282"/>
    <property type="match status" value="1"/>
</dbReference>
<gene>
    <name evidence="3" type="ORF">ACFSCY_33100</name>
</gene>